<gene>
    <name evidence="1" type="ORF">ERS852573_00437</name>
</gene>
<dbReference type="EMBL" id="CYXO01000002">
    <property type="protein sequence ID" value="CUM76693.1"/>
    <property type="molecule type" value="Genomic_DNA"/>
</dbReference>
<organism evidence="1 2">
    <name type="scientific">Dorea longicatena</name>
    <dbReference type="NCBI Taxonomy" id="88431"/>
    <lineage>
        <taxon>Bacteria</taxon>
        <taxon>Bacillati</taxon>
        <taxon>Bacillota</taxon>
        <taxon>Clostridia</taxon>
        <taxon>Lachnospirales</taxon>
        <taxon>Lachnospiraceae</taxon>
        <taxon>Dorea</taxon>
    </lineage>
</organism>
<dbReference type="Proteomes" id="UP000095597">
    <property type="component" value="Unassembled WGS sequence"/>
</dbReference>
<accession>A0A173RFJ3</accession>
<evidence type="ECO:0000313" key="2">
    <source>
        <dbReference type="Proteomes" id="UP000095597"/>
    </source>
</evidence>
<proteinExistence type="predicted"/>
<name>A0A173RFJ3_9FIRM</name>
<reference evidence="1 2" key="1">
    <citation type="submission" date="2015-09" db="EMBL/GenBank/DDBJ databases">
        <authorList>
            <consortium name="Pathogen Informatics"/>
        </authorList>
    </citation>
    <scope>NUCLEOTIDE SEQUENCE [LARGE SCALE GENOMIC DNA]</scope>
    <source>
        <strain evidence="1 2">2789STDY5834961</strain>
    </source>
</reference>
<protein>
    <submittedName>
        <fullName evidence="1">Uncharacterized protein</fullName>
    </submittedName>
</protein>
<sequence>MPTTRAIPTEVHYMEPVRPRNCRKDRVRENVFLANAEFDCFTEEEAPVALIVKHYGSRYDEETDEMFYECNETPYRLANGKLYTCYEILEDTDRLSLEPYSYKPNYDLETLHQDDEPFVLLGISKYLPAFDDSYAAKTYALRERMEERFRDMQGDYIMVGHGLWCEALEPAYNIVGGGWIDDRWARVRIAFQPKDEREYGYSAAEWDTVIERVQNGCSYKLDLAHEDKIEVLISEAVALPSSNEKDELNHLARAVKLMDSAGVELEGISKLDSDTAYGVADDVETRLKGKLEALAQRKQRGCGTLSEEQLEAAIESAYDDLMSRTKLTDY</sequence>
<evidence type="ECO:0000313" key="1">
    <source>
        <dbReference type="EMBL" id="CUM76693.1"/>
    </source>
</evidence>
<dbReference type="AlphaFoldDB" id="A0A173RFJ3"/>